<dbReference type="PANTHER" id="PTHR38767">
    <property type="entry name" value="DNA POLYMERASE III SUBUNIT CHI"/>
    <property type="match status" value="1"/>
</dbReference>
<dbReference type="InterPro" id="IPR007459">
    <property type="entry name" value="DNA_pol3_chi"/>
</dbReference>
<sequence>MQVDFYHLTSMPLERALPRIAERVLESGARLLIVAGDDAQRAALDRLLWEYSSDSFLPHGCEGGEEDADQPILIAGDVNAANNAQHVALVDGNWRDDALDFDRAFHFFDEERIAEARAAWRSLGEGDNVERRYWKQNDAGRWEQAA</sequence>
<reference evidence="1 2" key="1">
    <citation type="submission" date="2019-04" db="EMBL/GenBank/DDBJ databases">
        <title>Microbes associate with the intestines of laboratory mice.</title>
        <authorList>
            <person name="Navarre W."/>
            <person name="Wong E."/>
            <person name="Huang K.C."/>
            <person name="Tropini C."/>
            <person name="Ng K."/>
            <person name="Yu B."/>
        </authorList>
    </citation>
    <scope>NUCLEOTIDE SEQUENCE [LARGE SCALE GENOMIC DNA]</scope>
    <source>
        <strain evidence="1 2">NM83_B4-11</strain>
    </source>
</reference>
<organism evidence="1 2">
    <name type="scientific">Sphingomonas olei</name>
    <dbReference type="NCBI Taxonomy" id="1886787"/>
    <lineage>
        <taxon>Bacteria</taxon>
        <taxon>Pseudomonadati</taxon>
        <taxon>Pseudomonadota</taxon>
        <taxon>Alphaproteobacteria</taxon>
        <taxon>Sphingomonadales</taxon>
        <taxon>Sphingomonadaceae</taxon>
        <taxon>Sphingomonas</taxon>
    </lineage>
</organism>
<dbReference type="Gene3D" id="3.40.50.10110">
    <property type="entry name" value="DNA polymerase III subunit chi"/>
    <property type="match status" value="1"/>
</dbReference>
<comment type="caution">
    <text evidence="1">The sequence shown here is derived from an EMBL/GenBank/DDBJ whole genome shotgun (WGS) entry which is preliminary data.</text>
</comment>
<proteinExistence type="predicted"/>
<dbReference type="Pfam" id="PF04364">
    <property type="entry name" value="DNA_pol3_chi"/>
    <property type="match status" value="1"/>
</dbReference>
<keyword evidence="2" id="KW-1185">Reference proteome</keyword>
<evidence type="ECO:0000313" key="2">
    <source>
        <dbReference type="Proteomes" id="UP000308038"/>
    </source>
</evidence>
<dbReference type="PANTHER" id="PTHR38767:SF1">
    <property type="entry name" value="DNA POLYMERASE III SUBUNIT CHI"/>
    <property type="match status" value="1"/>
</dbReference>
<dbReference type="NCBIfam" id="NF004347">
    <property type="entry name" value="PRK05728.1-4"/>
    <property type="match status" value="1"/>
</dbReference>
<protein>
    <submittedName>
        <fullName evidence="1">DNA polymerase III subunit chi</fullName>
    </submittedName>
</protein>
<evidence type="ECO:0000313" key="1">
    <source>
        <dbReference type="EMBL" id="THG40543.1"/>
    </source>
</evidence>
<dbReference type="SUPFAM" id="SSF102400">
    <property type="entry name" value="DNA polymerase III chi subunit"/>
    <property type="match status" value="1"/>
</dbReference>
<dbReference type="Proteomes" id="UP000308038">
    <property type="component" value="Unassembled WGS sequence"/>
</dbReference>
<accession>A0ABY2QJA5</accession>
<dbReference type="RefSeq" id="WP_136451204.1">
    <property type="nucleotide sequence ID" value="NZ_SSTI01000004.1"/>
</dbReference>
<gene>
    <name evidence="1" type="ORF">E5988_06875</name>
</gene>
<dbReference type="EMBL" id="SSTI01000004">
    <property type="protein sequence ID" value="THG40543.1"/>
    <property type="molecule type" value="Genomic_DNA"/>
</dbReference>
<name>A0ABY2QJA5_9SPHN</name>
<dbReference type="InterPro" id="IPR036768">
    <property type="entry name" value="PolIII_chi_sf"/>
</dbReference>